<reference evidence="1 2" key="1">
    <citation type="submission" date="2016-08" db="EMBL/GenBank/DDBJ databases">
        <title>Draft genome sequence of Candidatus Piscirickettsia litoralis, from seawater.</title>
        <authorList>
            <person name="Wan X."/>
            <person name="Lee A.J."/>
            <person name="Hou S."/>
            <person name="Donachie S.P."/>
        </authorList>
    </citation>
    <scope>NUCLEOTIDE SEQUENCE [LARGE SCALE GENOMIC DNA]</scope>
    <source>
        <strain evidence="1 2">Y2</strain>
    </source>
</reference>
<proteinExistence type="predicted"/>
<keyword evidence="2" id="KW-1185">Reference proteome</keyword>
<organism evidence="1 2">
    <name type="scientific">Piscirickettsia litoralis</name>
    <dbReference type="NCBI Taxonomy" id="1891921"/>
    <lineage>
        <taxon>Bacteria</taxon>
        <taxon>Pseudomonadati</taxon>
        <taxon>Pseudomonadota</taxon>
        <taxon>Gammaproteobacteria</taxon>
        <taxon>Thiotrichales</taxon>
        <taxon>Piscirickettsiaceae</taxon>
        <taxon>Piscirickettsia</taxon>
    </lineage>
</organism>
<protein>
    <submittedName>
        <fullName evidence="1">Uncharacterized protein</fullName>
    </submittedName>
</protein>
<evidence type="ECO:0000313" key="1">
    <source>
        <dbReference type="EMBL" id="ODN41983.1"/>
    </source>
</evidence>
<sequence>MLYTWETQESHDGNTQVIITSPLVNDKAWRLHGTLNGIQAEYYNPKAANFSALTLTQQFLERNGIKQLKAEQIQQCASLAHKQILNLARKK</sequence>
<evidence type="ECO:0000313" key="2">
    <source>
        <dbReference type="Proteomes" id="UP000094329"/>
    </source>
</evidence>
<comment type="caution">
    <text evidence="1">The sequence shown here is derived from an EMBL/GenBank/DDBJ whole genome shotgun (WGS) entry which is preliminary data.</text>
</comment>
<accession>A0ABX2ZZQ2</accession>
<gene>
    <name evidence="1" type="ORF">BGC07_02185</name>
</gene>
<name>A0ABX2ZZQ2_9GAMM</name>
<dbReference type="EMBL" id="MDTU01000001">
    <property type="protein sequence ID" value="ODN41983.1"/>
    <property type="molecule type" value="Genomic_DNA"/>
</dbReference>
<dbReference type="Proteomes" id="UP000094329">
    <property type="component" value="Unassembled WGS sequence"/>
</dbReference>
<dbReference type="RefSeq" id="WP_069311783.1">
    <property type="nucleotide sequence ID" value="NZ_MDTU01000001.1"/>
</dbReference>